<evidence type="ECO:0000256" key="3">
    <source>
        <dbReference type="ARBA" id="ARBA00022741"/>
    </source>
</evidence>
<dbReference type="FunFam" id="3.40.50.300:FF:002220">
    <property type="entry name" value="GTPase Era, mitochondrial"/>
    <property type="match status" value="1"/>
</dbReference>
<protein>
    <recommendedName>
        <fullName evidence="2">GTPase Era, mitochondrial</fullName>
    </recommendedName>
    <alternativeName>
        <fullName evidence="5">ERA-like protein 1</fullName>
    </alternativeName>
</protein>
<dbReference type="PANTHER" id="PTHR42698:SF1">
    <property type="entry name" value="GTPASE ERA, MITOCHONDRIAL"/>
    <property type="match status" value="1"/>
</dbReference>
<dbReference type="GO" id="GO:0000028">
    <property type="term" value="P:ribosomal small subunit assembly"/>
    <property type="evidence" value="ECO:0007669"/>
    <property type="project" value="TreeGrafter"/>
</dbReference>
<evidence type="ECO:0000313" key="7">
    <source>
        <dbReference type="EMBL" id="KAK2564270.1"/>
    </source>
</evidence>
<evidence type="ECO:0000256" key="1">
    <source>
        <dbReference type="ARBA" id="ARBA00007921"/>
    </source>
</evidence>
<keyword evidence="4" id="KW-0342">GTP-binding</keyword>
<dbReference type="InterPro" id="IPR027417">
    <property type="entry name" value="P-loop_NTPase"/>
</dbReference>
<evidence type="ECO:0000313" key="8">
    <source>
        <dbReference type="Proteomes" id="UP001249851"/>
    </source>
</evidence>
<dbReference type="Proteomes" id="UP001249851">
    <property type="component" value="Unassembled WGS sequence"/>
</dbReference>
<dbReference type="InterPro" id="IPR006073">
    <property type="entry name" value="GTP-bd"/>
</dbReference>
<name>A0AAD9QMZ1_ACRCE</name>
<organism evidence="7 8">
    <name type="scientific">Acropora cervicornis</name>
    <name type="common">Staghorn coral</name>
    <dbReference type="NCBI Taxonomy" id="6130"/>
    <lineage>
        <taxon>Eukaryota</taxon>
        <taxon>Metazoa</taxon>
        <taxon>Cnidaria</taxon>
        <taxon>Anthozoa</taxon>
        <taxon>Hexacorallia</taxon>
        <taxon>Scleractinia</taxon>
        <taxon>Astrocoeniina</taxon>
        <taxon>Acroporidae</taxon>
        <taxon>Acropora</taxon>
    </lineage>
</organism>
<dbReference type="GO" id="GO:0019843">
    <property type="term" value="F:rRNA binding"/>
    <property type="evidence" value="ECO:0007669"/>
    <property type="project" value="TreeGrafter"/>
</dbReference>
<feature type="domain" description="G" evidence="6">
    <location>
        <begin position="98"/>
        <end position="220"/>
    </location>
</feature>
<dbReference type="InterPro" id="IPR030388">
    <property type="entry name" value="G_ERA_dom"/>
</dbReference>
<dbReference type="InterPro" id="IPR015946">
    <property type="entry name" value="KH_dom-like_a/b"/>
</dbReference>
<dbReference type="CDD" id="cd04163">
    <property type="entry name" value="Era"/>
    <property type="match status" value="1"/>
</dbReference>
<dbReference type="GO" id="GO:0005525">
    <property type="term" value="F:GTP binding"/>
    <property type="evidence" value="ECO:0007669"/>
    <property type="project" value="UniProtKB-KW"/>
</dbReference>
<dbReference type="NCBIfam" id="TIGR00436">
    <property type="entry name" value="era"/>
    <property type="match status" value="1"/>
</dbReference>
<dbReference type="EMBL" id="JARQWQ010000023">
    <property type="protein sequence ID" value="KAK2564270.1"/>
    <property type="molecule type" value="Genomic_DNA"/>
</dbReference>
<proteinExistence type="inferred from homology"/>
<comment type="caution">
    <text evidence="7">The sequence shown here is derived from an EMBL/GenBank/DDBJ whole genome shotgun (WGS) entry which is preliminary data.</text>
</comment>
<keyword evidence="3" id="KW-0547">Nucleotide-binding</keyword>
<evidence type="ECO:0000256" key="5">
    <source>
        <dbReference type="ARBA" id="ARBA00030975"/>
    </source>
</evidence>
<evidence type="ECO:0000256" key="2">
    <source>
        <dbReference type="ARBA" id="ARBA00019149"/>
    </source>
</evidence>
<reference evidence="7" key="1">
    <citation type="journal article" date="2023" name="G3 (Bethesda)">
        <title>Whole genome assembly and annotation of the endangered Caribbean coral Acropora cervicornis.</title>
        <authorList>
            <person name="Selwyn J.D."/>
            <person name="Vollmer S.V."/>
        </authorList>
    </citation>
    <scope>NUCLEOTIDE SEQUENCE</scope>
    <source>
        <strain evidence="7">K2</strain>
    </source>
</reference>
<dbReference type="InterPro" id="IPR009019">
    <property type="entry name" value="KH_sf_prok-type"/>
</dbReference>
<dbReference type="GO" id="GO:0005759">
    <property type="term" value="C:mitochondrial matrix"/>
    <property type="evidence" value="ECO:0007669"/>
    <property type="project" value="TreeGrafter"/>
</dbReference>
<dbReference type="InterPro" id="IPR005662">
    <property type="entry name" value="GTPase_Era-like"/>
</dbReference>
<dbReference type="SUPFAM" id="SSF52540">
    <property type="entry name" value="P-loop containing nucleoside triphosphate hydrolases"/>
    <property type="match status" value="1"/>
</dbReference>
<reference evidence="7" key="2">
    <citation type="journal article" date="2023" name="Science">
        <title>Genomic signatures of disease resistance in endangered staghorn corals.</title>
        <authorList>
            <person name="Vollmer S.V."/>
            <person name="Selwyn J.D."/>
            <person name="Despard B.A."/>
            <person name="Roesel C.L."/>
        </authorList>
    </citation>
    <scope>NUCLEOTIDE SEQUENCE</scope>
    <source>
        <strain evidence="7">K2</strain>
    </source>
</reference>
<dbReference type="GO" id="GO:0043024">
    <property type="term" value="F:ribosomal small subunit binding"/>
    <property type="evidence" value="ECO:0007669"/>
    <property type="project" value="TreeGrafter"/>
</dbReference>
<comment type="similarity">
    <text evidence="1">Belongs to the TRAFAC class TrmE-Era-EngA-EngB-Septin-like GTPase superfamily. Era GTPase family.</text>
</comment>
<dbReference type="Gene3D" id="3.30.300.20">
    <property type="match status" value="1"/>
</dbReference>
<dbReference type="Pfam" id="PF01926">
    <property type="entry name" value="MMR_HSR1"/>
    <property type="match status" value="1"/>
</dbReference>
<dbReference type="PANTHER" id="PTHR42698">
    <property type="entry name" value="GTPASE ERA"/>
    <property type="match status" value="1"/>
</dbReference>
<dbReference type="AlphaFoldDB" id="A0AAD9QMZ1"/>
<dbReference type="NCBIfam" id="TIGR00231">
    <property type="entry name" value="small_GTP"/>
    <property type="match status" value="1"/>
</dbReference>
<keyword evidence="8" id="KW-1185">Reference proteome</keyword>
<dbReference type="InterPro" id="IPR005225">
    <property type="entry name" value="Small_GTP-bd"/>
</dbReference>
<accession>A0AAD9QMZ1</accession>
<dbReference type="SUPFAM" id="SSF54814">
    <property type="entry name" value="Prokaryotic type KH domain (KH-domain type II)"/>
    <property type="match status" value="1"/>
</dbReference>
<dbReference type="Gene3D" id="3.40.50.300">
    <property type="entry name" value="P-loop containing nucleotide triphosphate hydrolases"/>
    <property type="match status" value="1"/>
</dbReference>
<gene>
    <name evidence="7" type="ORF">P5673_012525</name>
</gene>
<sequence>MANIFGRLLYRESGFIFRESKTVGFFEDSNTNGNLPLRRFLNRDPVRCIRGLTFQIKGGCENSEENDHQDRERSLLGVYNSGYDSNRKQESKNSKLLRVAIIGEANSGKSTLTNCLTGHKICAVTAVPHTTRKQTLGVCMMGDSQIVLLDTPGVVTRGEARRLKMSRQHVLAPRQALEEADLIAVISDVSDKQRSMIIHESILKTLERYVHLPSILILNKVDRIRPKMILLNIANALLQDRERDDFGNYKGTGGWGKFEQVFMISATSGDGVDDIKQYLSVKSKPNKWLYPSDTFTDQSFEEQMQEIFREKLLQLFEHEIPWQIRQVNVLCERRHGHWRIHHKLYCRKKSQRRCILEEIDRLKGLVTADLENLVGQPIDLTVDVSVSEKVGFQTPFHSY</sequence>
<evidence type="ECO:0000256" key="4">
    <source>
        <dbReference type="ARBA" id="ARBA00023134"/>
    </source>
</evidence>
<evidence type="ECO:0000259" key="6">
    <source>
        <dbReference type="Pfam" id="PF01926"/>
    </source>
</evidence>